<evidence type="ECO:0000256" key="1">
    <source>
        <dbReference type="ARBA" id="ARBA00023018"/>
    </source>
</evidence>
<dbReference type="InterPro" id="IPR036034">
    <property type="entry name" value="PDZ_sf"/>
</dbReference>
<dbReference type="InterPro" id="IPR036770">
    <property type="entry name" value="Ankyrin_rpt-contain_sf"/>
</dbReference>
<evidence type="ECO:0000259" key="6">
    <source>
        <dbReference type="PROSITE" id="PS50106"/>
    </source>
</evidence>
<dbReference type="PROSITE" id="PS50105">
    <property type="entry name" value="SAM_DOMAIN"/>
    <property type="match status" value="1"/>
</dbReference>
<dbReference type="PROSITE" id="PS50106">
    <property type="entry name" value="PDZ"/>
    <property type="match status" value="1"/>
</dbReference>
<dbReference type="SMART" id="SM00454">
    <property type="entry name" value="SAM"/>
    <property type="match status" value="1"/>
</dbReference>
<dbReference type="SUPFAM" id="SSF50156">
    <property type="entry name" value="PDZ domain-like"/>
    <property type="match status" value="1"/>
</dbReference>
<evidence type="ECO:0000313" key="7">
    <source>
        <dbReference type="EMBL" id="OZC11335.1"/>
    </source>
</evidence>
<feature type="compositionally biased region" description="Acidic residues" evidence="4">
    <location>
        <begin position="1006"/>
        <end position="1022"/>
    </location>
</feature>
<feature type="compositionally biased region" description="Pro residues" evidence="4">
    <location>
        <begin position="713"/>
        <end position="722"/>
    </location>
</feature>
<feature type="compositionally biased region" description="Polar residues" evidence="4">
    <location>
        <begin position="995"/>
        <end position="1005"/>
    </location>
</feature>
<evidence type="ECO:0000259" key="5">
    <source>
        <dbReference type="PROSITE" id="PS50105"/>
    </source>
</evidence>
<feature type="region of interest" description="Disordered" evidence="4">
    <location>
        <begin position="942"/>
        <end position="1034"/>
    </location>
</feature>
<dbReference type="Pfam" id="PF17820">
    <property type="entry name" value="PDZ_6"/>
    <property type="match status" value="1"/>
</dbReference>
<feature type="compositionally biased region" description="Polar residues" evidence="4">
    <location>
        <begin position="349"/>
        <end position="361"/>
    </location>
</feature>
<accession>A0A238C2H2</accession>
<evidence type="ECO:0000256" key="2">
    <source>
        <dbReference type="ARBA" id="ARBA00034105"/>
    </source>
</evidence>
<feature type="repeat" description="ANK" evidence="3">
    <location>
        <begin position="166"/>
        <end position="198"/>
    </location>
</feature>
<dbReference type="SMART" id="SM00228">
    <property type="entry name" value="PDZ"/>
    <property type="match status" value="1"/>
</dbReference>
<dbReference type="SUPFAM" id="SSF48403">
    <property type="entry name" value="Ankyrin repeat"/>
    <property type="match status" value="1"/>
</dbReference>
<dbReference type="PANTHER" id="PTHR24135">
    <property type="entry name" value="SH3 AND MULTIPLE ANKYRIN REPEAT DOMAINS PROTEIN"/>
    <property type="match status" value="1"/>
</dbReference>
<sequence length="1109" mass="122681">MWKIAALQKCMIVNLDEKVWEIKGRLIQSLQNKLPQLFNYGLFLPPCDGRAGKFLLEDRPIREYPFHDCVPYLELKYKKRVYKMLNIDEKQLEKLHTKSNLKKFMNHIALGQLKKVEEMCSAGFDPNFHDNEGKTPLTLVCSLPHNESFIKTLVEYGAHIDFRNSDGQTAMHKAAYWSLAENVNCLLELGASPNYRDQLGLTPLYYNMLQSTSKSSVAQMLLYNYSDIAVTDLDGNHEIHQACKNGLVQHVDYLIYYGAEINVQNINGNTPLHVCAIHNKPNCARLLLFRGANLEIMNNQSQTPLDVAKILGSSEVTKIILNYDPLSTVPYNVKPTFNPRRRPSVLPGQRSSSQASICTSPTPSHMSISSYKTCPGDINGGYGTMRRYPAYPLLNVNNFEVNIPRTIVIPRDVKGGFGFVLRGATKAGNFTPTLFNPALQKFEGIDLQGMAMKAGLRPGDFLLQVNGIDVHKTPHDQVHKLIQSSGDTVTLKVITVDPGSLNFRGAQTMPMNIARTVREYCPPMLLQHKKDINYSLPRRNRRSTNFRFSDNIGDMYGCGDSMLPLHSAKSLETLNQNNYERFASVKQRISGSKRISMEELERLMERQGQGTSQFQPIPIHEDSVPNGIGLKFSSVNDLKRYKKGGLHRTVLPPITDRDHYTPSVMQSFSSSPNLPRSVDDEPPPFTSFNGKISQSTSEYSSPLKSVDPKRPKTPPPPPPPPLFENFAATSSIDNNNLTNIVSPISFKNDAEYGESESKETGAPAIGSSTINSEILSTVKLKPTIRRERANCSTTVAQGNSNDASKKVVFLLENPPAATVISSYGGLRVCESVRQNVANSTKWENGKSEHSPTGIASKKDSGYASSRTSLEPSECGEDIGSAGATIIAISGSAKPNIPSAHLKSPLNNDIPSACQVSLINHQFLENCDPIYTKRSNCLLQISPSSLPPPSTQQRSQVVSDHDSMSLNSTLSTLSGQSSSDHQQRASSSALPSSTSQNKISVSSPTDCNDDEPDSGTGDSDNETMPESRNHTTSLMSNNFVDKQVANWTTDDIVAWLKTLGLSEHTQKFQQFRINGAHLLSFDRSLLTQLGVTRIGHRQLIERSLKSLTEQ</sequence>
<feature type="compositionally biased region" description="Low complexity" evidence="4">
    <location>
        <begin position="963"/>
        <end position="994"/>
    </location>
</feature>
<dbReference type="InterPro" id="IPR041489">
    <property type="entry name" value="PDZ_6"/>
</dbReference>
<dbReference type="InterPro" id="IPR002110">
    <property type="entry name" value="Ankyrin_rpt"/>
</dbReference>
<dbReference type="AlphaFoldDB" id="A0A238C2H2"/>
<dbReference type="Proteomes" id="UP000242913">
    <property type="component" value="Unassembled WGS sequence"/>
</dbReference>
<dbReference type="PANTHER" id="PTHR24135:SF28">
    <property type="entry name" value="LD13733P"/>
    <property type="match status" value="1"/>
</dbReference>
<gene>
    <name evidence="7" type="ORF">X798_01751</name>
</gene>
<dbReference type="CDD" id="cd09506">
    <property type="entry name" value="SAM_Shank1_2_3"/>
    <property type="match status" value="1"/>
</dbReference>
<dbReference type="InterPro" id="IPR001660">
    <property type="entry name" value="SAM"/>
</dbReference>
<feature type="region of interest" description="Disordered" evidence="4">
    <location>
        <begin position="649"/>
        <end position="723"/>
    </location>
</feature>
<feature type="repeat" description="ANK" evidence="3">
    <location>
        <begin position="234"/>
        <end position="266"/>
    </location>
</feature>
<dbReference type="OrthoDB" id="445896at2759"/>
<feature type="domain" description="SAM" evidence="5">
    <location>
        <begin position="1046"/>
        <end position="1109"/>
    </location>
</feature>
<keyword evidence="8" id="KW-1185">Reference proteome</keyword>
<dbReference type="EMBL" id="KZ269981">
    <property type="protein sequence ID" value="OZC11335.1"/>
    <property type="molecule type" value="Genomic_DNA"/>
</dbReference>
<dbReference type="InterPro" id="IPR001478">
    <property type="entry name" value="PDZ"/>
</dbReference>
<dbReference type="Gene3D" id="1.25.40.20">
    <property type="entry name" value="Ankyrin repeat-containing domain"/>
    <property type="match status" value="2"/>
</dbReference>
<feature type="compositionally biased region" description="Polar residues" evidence="4">
    <location>
        <begin position="1023"/>
        <end position="1034"/>
    </location>
</feature>
<dbReference type="GO" id="GO:0035255">
    <property type="term" value="F:ionotropic glutamate receptor binding"/>
    <property type="evidence" value="ECO:0007669"/>
    <property type="project" value="TreeGrafter"/>
</dbReference>
<dbReference type="Pfam" id="PF00536">
    <property type="entry name" value="SAM_1"/>
    <property type="match status" value="1"/>
</dbReference>
<evidence type="ECO:0000256" key="3">
    <source>
        <dbReference type="PROSITE-ProRule" id="PRU00023"/>
    </source>
</evidence>
<dbReference type="CDD" id="cd17091">
    <property type="entry name" value="FERM_F0_SHANK"/>
    <property type="match status" value="1"/>
</dbReference>
<dbReference type="PROSITE" id="PS50297">
    <property type="entry name" value="ANK_REP_REGION"/>
    <property type="match status" value="4"/>
</dbReference>
<name>A0A238C2H2_9BILA</name>
<feature type="repeat" description="ANK" evidence="3">
    <location>
        <begin position="267"/>
        <end position="299"/>
    </location>
</feature>
<dbReference type="GO" id="GO:0014069">
    <property type="term" value="C:postsynaptic density"/>
    <property type="evidence" value="ECO:0007669"/>
    <property type="project" value="UniProtKB-SubCell"/>
</dbReference>
<feature type="domain" description="PDZ" evidence="6">
    <location>
        <begin position="406"/>
        <end position="497"/>
    </location>
</feature>
<protein>
    <recommendedName>
        <fullName evidence="9">SAM domain-containing protein</fullName>
    </recommendedName>
</protein>
<evidence type="ECO:0000256" key="4">
    <source>
        <dbReference type="SAM" id="MobiDB-lite"/>
    </source>
</evidence>
<reference evidence="7 8" key="1">
    <citation type="submission" date="2015-12" db="EMBL/GenBank/DDBJ databases">
        <title>Draft genome of the nematode, Onchocerca flexuosa.</title>
        <authorList>
            <person name="Mitreva M."/>
        </authorList>
    </citation>
    <scope>NUCLEOTIDE SEQUENCE [LARGE SCALE GENOMIC DNA]</scope>
    <source>
        <strain evidence="7">Red Deer</strain>
    </source>
</reference>
<dbReference type="InterPro" id="IPR013761">
    <property type="entry name" value="SAM/pointed_sf"/>
</dbReference>
<dbReference type="PROSITE" id="PS50088">
    <property type="entry name" value="ANK_REPEAT"/>
    <property type="match status" value="4"/>
</dbReference>
<dbReference type="SMART" id="SM00248">
    <property type="entry name" value="ANK"/>
    <property type="match status" value="6"/>
</dbReference>
<dbReference type="GO" id="GO:0030160">
    <property type="term" value="F:synaptic receptor adaptor activity"/>
    <property type="evidence" value="ECO:0007669"/>
    <property type="project" value="TreeGrafter"/>
</dbReference>
<feature type="repeat" description="ANK" evidence="3">
    <location>
        <begin position="132"/>
        <end position="165"/>
    </location>
</feature>
<feature type="region of interest" description="Disordered" evidence="4">
    <location>
        <begin position="840"/>
        <end position="874"/>
    </location>
</feature>
<feature type="compositionally biased region" description="Polar residues" evidence="4">
    <location>
        <begin position="686"/>
        <end position="703"/>
    </location>
</feature>
<proteinExistence type="predicted"/>
<keyword evidence="1" id="KW-0770">Synapse</keyword>
<dbReference type="SUPFAM" id="SSF47769">
    <property type="entry name" value="SAM/Pointed domain"/>
    <property type="match status" value="1"/>
</dbReference>
<feature type="region of interest" description="Disordered" evidence="4">
    <location>
        <begin position="338"/>
        <end position="361"/>
    </location>
</feature>
<dbReference type="InterPro" id="IPR051569">
    <property type="entry name" value="SHANK"/>
</dbReference>
<organism evidence="7 8">
    <name type="scientific">Onchocerca flexuosa</name>
    <dbReference type="NCBI Taxonomy" id="387005"/>
    <lineage>
        <taxon>Eukaryota</taxon>
        <taxon>Metazoa</taxon>
        <taxon>Ecdysozoa</taxon>
        <taxon>Nematoda</taxon>
        <taxon>Chromadorea</taxon>
        <taxon>Rhabditida</taxon>
        <taxon>Spirurina</taxon>
        <taxon>Spiruromorpha</taxon>
        <taxon>Filarioidea</taxon>
        <taxon>Onchocercidae</taxon>
        <taxon>Onchocerca</taxon>
    </lineage>
</organism>
<dbReference type="Gene3D" id="1.10.150.50">
    <property type="entry name" value="Transcription Factor, Ets-1"/>
    <property type="match status" value="1"/>
</dbReference>
<dbReference type="Pfam" id="PF12796">
    <property type="entry name" value="Ank_2"/>
    <property type="match status" value="2"/>
</dbReference>
<feature type="compositionally biased region" description="Polar residues" evidence="4">
    <location>
        <begin position="663"/>
        <end position="674"/>
    </location>
</feature>
<evidence type="ECO:0000313" key="8">
    <source>
        <dbReference type="Proteomes" id="UP000242913"/>
    </source>
</evidence>
<dbReference type="Gene3D" id="2.30.42.10">
    <property type="match status" value="1"/>
</dbReference>
<comment type="subcellular location">
    <subcellularLocation>
        <location evidence="2">Postsynaptic density</location>
    </subcellularLocation>
</comment>
<evidence type="ECO:0008006" key="9">
    <source>
        <dbReference type="Google" id="ProtNLM"/>
    </source>
</evidence>
<keyword evidence="3" id="KW-0040">ANK repeat</keyword>